<feature type="transmembrane region" description="Helical" evidence="19">
    <location>
        <begin position="163"/>
        <end position="185"/>
    </location>
</feature>
<keyword evidence="6" id="KW-0410">Iron transport</keyword>
<dbReference type="InterPro" id="IPR005828">
    <property type="entry name" value="MFS_sugar_transport-like"/>
</dbReference>
<dbReference type="GO" id="GO:0005774">
    <property type="term" value="C:vacuolar membrane"/>
    <property type="evidence" value="ECO:0007669"/>
    <property type="project" value="UniProtKB-SubCell"/>
</dbReference>
<dbReference type="GO" id="GO:0022857">
    <property type="term" value="F:transmembrane transporter activity"/>
    <property type="evidence" value="ECO:0007669"/>
    <property type="project" value="InterPro"/>
</dbReference>
<feature type="compositionally biased region" description="Basic and acidic residues" evidence="18">
    <location>
        <begin position="1"/>
        <end position="12"/>
    </location>
</feature>
<dbReference type="GO" id="GO:0006826">
    <property type="term" value="P:iron ion transport"/>
    <property type="evidence" value="ECO:0007669"/>
    <property type="project" value="UniProtKB-KW"/>
</dbReference>
<comment type="similarity">
    <text evidence="3">Belongs to the major facilitator (TC 2.A.1) superfamily. Organic cation transporter (TC 2.A.1.19) family.</text>
</comment>
<evidence type="ECO:0000256" key="9">
    <source>
        <dbReference type="ARBA" id="ARBA00022989"/>
    </source>
</evidence>
<evidence type="ECO:0000256" key="17">
    <source>
        <dbReference type="ARBA" id="ARBA00082976"/>
    </source>
</evidence>
<evidence type="ECO:0000256" key="2">
    <source>
        <dbReference type="ARBA" id="ARBA00004651"/>
    </source>
</evidence>
<feature type="transmembrane region" description="Helical" evidence="19">
    <location>
        <begin position="282"/>
        <end position="304"/>
    </location>
</feature>
<evidence type="ECO:0000256" key="15">
    <source>
        <dbReference type="ARBA" id="ARBA00072107"/>
    </source>
</evidence>
<keyword evidence="10" id="KW-0408">Iron</keyword>
<evidence type="ECO:0000256" key="1">
    <source>
        <dbReference type="ARBA" id="ARBA00004128"/>
    </source>
</evidence>
<evidence type="ECO:0000256" key="6">
    <source>
        <dbReference type="ARBA" id="ARBA00022496"/>
    </source>
</evidence>
<feature type="region of interest" description="Disordered" evidence="18">
    <location>
        <begin position="1"/>
        <end position="22"/>
    </location>
</feature>
<name>A0A7J8B5L2_PIPKU</name>
<dbReference type="GO" id="GO:0005886">
    <property type="term" value="C:plasma membrane"/>
    <property type="evidence" value="ECO:0007669"/>
    <property type="project" value="UniProtKB-SubCell"/>
</dbReference>
<comment type="caution">
    <text evidence="20">The sequence shown here is derived from an EMBL/GenBank/DDBJ whole genome shotgun (WGS) entry which is preliminary data.</text>
</comment>
<feature type="transmembrane region" description="Helical" evidence="19">
    <location>
        <begin position="253"/>
        <end position="276"/>
    </location>
</feature>
<keyword evidence="5" id="KW-1003">Cell membrane</keyword>
<organism evidence="20 21">
    <name type="scientific">Pipistrellus kuhlii</name>
    <name type="common">Kuhl's pipistrelle</name>
    <dbReference type="NCBI Taxonomy" id="59472"/>
    <lineage>
        <taxon>Eukaryota</taxon>
        <taxon>Metazoa</taxon>
        <taxon>Chordata</taxon>
        <taxon>Craniata</taxon>
        <taxon>Vertebrata</taxon>
        <taxon>Euteleostomi</taxon>
        <taxon>Mammalia</taxon>
        <taxon>Eutheria</taxon>
        <taxon>Laurasiatheria</taxon>
        <taxon>Chiroptera</taxon>
        <taxon>Yangochiroptera</taxon>
        <taxon>Vespertilionidae</taxon>
        <taxon>Pipistrellus</taxon>
    </lineage>
</organism>
<evidence type="ECO:0000256" key="3">
    <source>
        <dbReference type="ARBA" id="ARBA00009203"/>
    </source>
</evidence>
<dbReference type="FunFam" id="1.20.1250.20:FF:000159">
    <property type="entry name" value="Solute carrier family 22 member 17"/>
    <property type="match status" value="1"/>
</dbReference>
<feature type="transmembrane region" description="Helical" evidence="19">
    <location>
        <begin position="375"/>
        <end position="392"/>
    </location>
</feature>
<evidence type="ECO:0000256" key="10">
    <source>
        <dbReference type="ARBA" id="ARBA00023004"/>
    </source>
</evidence>
<keyword evidence="12 19" id="KW-0472">Membrane</keyword>
<feature type="transmembrane region" description="Helical" evidence="19">
    <location>
        <begin position="460"/>
        <end position="484"/>
    </location>
</feature>
<protein>
    <recommendedName>
        <fullName evidence="15">Solute carrier family 22 member 17</fullName>
    </recommendedName>
    <alternativeName>
        <fullName evidence="17">24p3 receptor</fullName>
    </alternativeName>
    <alternativeName>
        <fullName evidence="16">Lipocalin-2 receptor</fullName>
    </alternativeName>
</protein>
<evidence type="ECO:0000256" key="13">
    <source>
        <dbReference type="ARBA" id="ARBA00023170"/>
    </source>
</evidence>
<accession>A0A7J8B5L2</accession>
<keyword evidence="21" id="KW-1185">Reference proteome</keyword>
<keyword evidence="13" id="KW-0675">Receptor</keyword>
<evidence type="ECO:0000256" key="4">
    <source>
        <dbReference type="ARBA" id="ARBA00022448"/>
    </source>
</evidence>
<dbReference type="InterPro" id="IPR036259">
    <property type="entry name" value="MFS_trans_sf"/>
</dbReference>
<evidence type="ECO:0000256" key="19">
    <source>
        <dbReference type="SAM" id="Phobius"/>
    </source>
</evidence>
<feature type="transmembrane region" description="Helical" evidence="19">
    <location>
        <begin position="197"/>
        <end position="216"/>
    </location>
</feature>
<gene>
    <name evidence="20" type="ORF">mPipKuh1_015932</name>
</gene>
<keyword evidence="7" id="KW-0926">Vacuole</keyword>
<sequence>MQGERQREREGAGETGRGGLGSSLSLAVPSGPLSFEALLAQIGALGGGQQLQLGLCCLPVLFVALGLASDPIFTLAPPLHCHYGGPNASGWEQPPNASGVGVSGVGVASAAIPATRIGATSTDPSCSGFAPPDFNHCLKDWDYNGLPVLTTNAIGQWDLVCDLGWQVILEQILFILGFASGYLFLGYPADRFGRRGIVLLTLGLVGPCGVGGAAAGSATGVMALRFLLGFLLAGVDLGVYLMRLELCDPTQRLRVALAGELVGVGGHFLFLGLALVSKDWRFLQRMITAPCILFLFYGWPGLFLESARWLIVKRQIEEAQSVLRILAERNRPHGQMLGEEAQEALQDLENTCPLPATSSFSLASLLNYRNIWKNLLILGFTNFIAHAIRHCYQPVGADGGSPSDFYLCALLASGTAALACIFLGVTVDRFGRRGILLLLMTLTGIASLVLLGLWDYLNDSAITTFAVLGLFSSQAAGILSTLLASEVHPLAAVTTSRCLPPPTPPSEWPLSSLAGGWPIRKGDRRPCLVRQLGGSEASPASHQVELRGLPLPRLLPAACVHSLGKSQGAGRELHAVTTCSGLHPVPKDILPDLILSCSVILFQ</sequence>
<feature type="transmembrane region" description="Helical" evidence="19">
    <location>
        <begin position="222"/>
        <end position="241"/>
    </location>
</feature>
<reference evidence="20 21" key="1">
    <citation type="journal article" date="2020" name="Nature">
        <title>Six reference-quality genomes reveal evolution of bat adaptations.</title>
        <authorList>
            <person name="Jebb D."/>
            <person name="Huang Z."/>
            <person name="Pippel M."/>
            <person name="Hughes G.M."/>
            <person name="Lavrichenko K."/>
            <person name="Devanna P."/>
            <person name="Winkler S."/>
            <person name="Jermiin L.S."/>
            <person name="Skirmuntt E.C."/>
            <person name="Katzourakis A."/>
            <person name="Burkitt-Gray L."/>
            <person name="Ray D.A."/>
            <person name="Sullivan K.A.M."/>
            <person name="Roscito J.G."/>
            <person name="Kirilenko B.M."/>
            <person name="Davalos L.M."/>
            <person name="Corthals A.P."/>
            <person name="Power M.L."/>
            <person name="Jones G."/>
            <person name="Ransome R.D."/>
            <person name="Dechmann D.K.N."/>
            <person name="Locatelli A.G."/>
            <person name="Puechmaille S.J."/>
            <person name="Fedrigo O."/>
            <person name="Jarvis E.D."/>
            <person name="Hiller M."/>
            <person name="Vernes S.C."/>
            <person name="Myers E.W."/>
            <person name="Teeling E.C."/>
        </authorList>
    </citation>
    <scope>NUCLEOTIDE SEQUENCE [LARGE SCALE GENOMIC DNA]</scope>
    <source>
        <strain evidence="20">MPipKuh1</strain>
        <tissue evidence="20">Flight muscle</tissue>
    </source>
</reference>
<evidence type="ECO:0000256" key="18">
    <source>
        <dbReference type="SAM" id="MobiDB-lite"/>
    </source>
</evidence>
<evidence type="ECO:0000256" key="14">
    <source>
        <dbReference type="ARBA" id="ARBA00054975"/>
    </source>
</evidence>
<comment type="function">
    <text evidence="14">Cell surface receptor for LCN2 (24p3) that plays a key role in iron homeostasis and transport. Able to bind iron-bound LCN2 (holo-24p3), followed by internalization of holo-24p3 and release of iron, thereby increasing intracellular iron concentration and leading to inhibition of apoptosis. Also binds iron-free LCN2 (apo-24p3), followed by internalization of apo-24p3 and its association with an intracellular siderophore, leading to iron chelation and iron transfer to the extracellular medium, thereby reducing intracellular iron concentration and resulting in apoptosis.</text>
</comment>
<keyword evidence="9 19" id="KW-1133">Transmembrane helix</keyword>
<evidence type="ECO:0000313" key="20">
    <source>
        <dbReference type="EMBL" id="KAF6393736.1"/>
    </source>
</evidence>
<evidence type="ECO:0000256" key="5">
    <source>
        <dbReference type="ARBA" id="ARBA00022475"/>
    </source>
</evidence>
<dbReference type="SUPFAM" id="SSF103473">
    <property type="entry name" value="MFS general substrate transporter"/>
    <property type="match status" value="1"/>
</dbReference>
<dbReference type="Pfam" id="PF00083">
    <property type="entry name" value="Sugar_tr"/>
    <property type="match status" value="1"/>
</dbReference>
<keyword evidence="11" id="KW-0406">Ion transport</keyword>
<dbReference type="EMBL" id="JACAGB010000001">
    <property type="protein sequence ID" value="KAF6393736.1"/>
    <property type="molecule type" value="Genomic_DNA"/>
</dbReference>
<proteinExistence type="inferred from homology"/>
<keyword evidence="8 19" id="KW-0812">Transmembrane</keyword>
<feature type="transmembrane region" description="Helical" evidence="19">
    <location>
        <begin position="404"/>
        <end position="427"/>
    </location>
</feature>
<keyword evidence="4" id="KW-0813">Transport</keyword>
<dbReference type="AlphaFoldDB" id="A0A7J8B5L2"/>
<dbReference type="Gene3D" id="1.20.1250.20">
    <property type="entry name" value="MFS general substrate transporter like domains"/>
    <property type="match status" value="1"/>
</dbReference>
<evidence type="ECO:0000256" key="7">
    <source>
        <dbReference type="ARBA" id="ARBA00022554"/>
    </source>
</evidence>
<evidence type="ECO:0000256" key="16">
    <source>
        <dbReference type="ARBA" id="ARBA00076178"/>
    </source>
</evidence>
<comment type="subcellular location">
    <subcellularLocation>
        <location evidence="2">Cell membrane</location>
        <topology evidence="2">Multi-pass membrane protein</topology>
    </subcellularLocation>
    <subcellularLocation>
        <location evidence="1">Vacuole membrane</location>
        <topology evidence="1">Multi-pass membrane protein</topology>
    </subcellularLocation>
</comment>
<dbReference type="Proteomes" id="UP000558488">
    <property type="component" value="Unassembled WGS sequence"/>
</dbReference>
<evidence type="ECO:0000256" key="11">
    <source>
        <dbReference type="ARBA" id="ARBA00023065"/>
    </source>
</evidence>
<evidence type="ECO:0000256" key="8">
    <source>
        <dbReference type="ARBA" id="ARBA00022692"/>
    </source>
</evidence>
<dbReference type="PANTHER" id="PTHR24064">
    <property type="entry name" value="SOLUTE CARRIER FAMILY 22 MEMBER"/>
    <property type="match status" value="1"/>
</dbReference>
<feature type="transmembrane region" description="Helical" evidence="19">
    <location>
        <begin position="434"/>
        <end position="454"/>
    </location>
</feature>
<evidence type="ECO:0000313" key="21">
    <source>
        <dbReference type="Proteomes" id="UP000558488"/>
    </source>
</evidence>
<evidence type="ECO:0000256" key="12">
    <source>
        <dbReference type="ARBA" id="ARBA00023136"/>
    </source>
</evidence>